<dbReference type="FunFam" id="3.30.310.50:FF:000005">
    <property type="entry name" value="L antigen family member 3"/>
    <property type="match status" value="1"/>
</dbReference>
<keyword evidence="5" id="KW-0819">tRNA processing</keyword>
<sequence>MNDFSIKLSIPFPTARDAEIAYQVLRVDSEPKRSCVSKTLTVDNQILNVNFTGKEIRKIRVGLTSFFDSLTLVTETLKEFDSRELEYSYY</sequence>
<dbReference type="Pfam" id="PF09341">
    <property type="entry name" value="Pcc1"/>
    <property type="match status" value="1"/>
</dbReference>
<protein>
    <recommendedName>
        <fullName evidence="8">L antigen family member 3</fullName>
    </recommendedName>
</protein>
<evidence type="ECO:0000256" key="2">
    <source>
        <dbReference type="ARBA" id="ARBA00004496"/>
    </source>
</evidence>
<dbReference type="Proteomes" id="UP000826195">
    <property type="component" value="Unassembled WGS sequence"/>
</dbReference>
<dbReference type="GO" id="GO:0005737">
    <property type="term" value="C:cytoplasm"/>
    <property type="evidence" value="ECO:0007669"/>
    <property type="project" value="UniProtKB-SubCell"/>
</dbReference>
<keyword evidence="4" id="KW-0963">Cytoplasm</keyword>
<evidence type="ECO:0000256" key="4">
    <source>
        <dbReference type="ARBA" id="ARBA00022490"/>
    </source>
</evidence>
<comment type="caution">
    <text evidence="9">The sequence shown here is derived from an EMBL/GenBank/DDBJ whole genome shotgun (WGS) entry which is preliminary data.</text>
</comment>
<evidence type="ECO:0000256" key="6">
    <source>
        <dbReference type="ARBA" id="ARBA00023242"/>
    </source>
</evidence>
<dbReference type="EMBL" id="JAHXZJ010001864">
    <property type="protein sequence ID" value="KAH0549323.1"/>
    <property type="molecule type" value="Genomic_DNA"/>
</dbReference>
<dbReference type="GO" id="GO:0005634">
    <property type="term" value="C:nucleus"/>
    <property type="evidence" value="ECO:0007669"/>
    <property type="project" value="UniProtKB-SubCell"/>
</dbReference>
<dbReference type="GO" id="GO:0000408">
    <property type="term" value="C:EKC/KEOPS complex"/>
    <property type="evidence" value="ECO:0007669"/>
    <property type="project" value="TreeGrafter"/>
</dbReference>
<dbReference type="Gene3D" id="3.30.310.50">
    <property type="entry name" value="Alpha-D-phosphohexomutase, C-terminal domain"/>
    <property type="match status" value="1"/>
</dbReference>
<evidence type="ECO:0000313" key="9">
    <source>
        <dbReference type="EMBL" id="KAH0549323.1"/>
    </source>
</evidence>
<comment type="function">
    <text evidence="7">Component of the EKC/KEOPS complex that is required for the formation of a threonylcarbamoyl group on adenosine at position 37 (t(6)A37) in tRNAs that read codons beginning with adenine. The complex is probably involved in the transfer of the threonylcarbamoyl moiety of threonylcarbamoyl-AMP (TC-AMP) to the N6 group of A37. LAGE3 functions as a dimerization module for the complex.</text>
</comment>
<evidence type="ECO:0000256" key="5">
    <source>
        <dbReference type="ARBA" id="ARBA00022694"/>
    </source>
</evidence>
<dbReference type="PANTHER" id="PTHR31283">
    <property type="entry name" value="EKC/KEOPS COMPLEX SUBUNIT PCC1 FAMILY MEMBER"/>
    <property type="match status" value="1"/>
</dbReference>
<evidence type="ECO:0000313" key="10">
    <source>
        <dbReference type="Proteomes" id="UP000826195"/>
    </source>
</evidence>
<dbReference type="GO" id="GO:0070525">
    <property type="term" value="P:tRNA threonylcarbamoyladenosine metabolic process"/>
    <property type="evidence" value="ECO:0007669"/>
    <property type="project" value="TreeGrafter"/>
</dbReference>
<dbReference type="PANTHER" id="PTHR31283:SF5">
    <property type="entry name" value="EKC_KEOPS COMPLEX SUBUNIT LAGE3"/>
    <property type="match status" value="1"/>
</dbReference>
<gene>
    <name evidence="9" type="ORF">KQX54_008324</name>
</gene>
<evidence type="ECO:0000256" key="3">
    <source>
        <dbReference type="ARBA" id="ARBA00007073"/>
    </source>
</evidence>
<dbReference type="GO" id="GO:0008033">
    <property type="term" value="P:tRNA processing"/>
    <property type="evidence" value="ECO:0007669"/>
    <property type="project" value="UniProtKB-KW"/>
</dbReference>
<keyword evidence="10" id="KW-1185">Reference proteome</keyword>
<proteinExistence type="inferred from homology"/>
<evidence type="ECO:0000256" key="7">
    <source>
        <dbReference type="ARBA" id="ARBA00053047"/>
    </source>
</evidence>
<accession>A0AAV7IDY6</accession>
<organism evidence="9 10">
    <name type="scientific">Cotesia glomerata</name>
    <name type="common">Lepidopteran parasitic wasp</name>
    <name type="synonym">Apanteles glomeratus</name>
    <dbReference type="NCBI Taxonomy" id="32391"/>
    <lineage>
        <taxon>Eukaryota</taxon>
        <taxon>Metazoa</taxon>
        <taxon>Ecdysozoa</taxon>
        <taxon>Arthropoda</taxon>
        <taxon>Hexapoda</taxon>
        <taxon>Insecta</taxon>
        <taxon>Pterygota</taxon>
        <taxon>Neoptera</taxon>
        <taxon>Endopterygota</taxon>
        <taxon>Hymenoptera</taxon>
        <taxon>Apocrita</taxon>
        <taxon>Ichneumonoidea</taxon>
        <taxon>Braconidae</taxon>
        <taxon>Microgastrinae</taxon>
        <taxon>Cotesia</taxon>
    </lineage>
</organism>
<comment type="subcellular location">
    <subcellularLocation>
        <location evidence="2">Cytoplasm</location>
    </subcellularLocation>
    <subcellularLocation>
        <location evidence="1">Nucleus</location>
    </subcellularLocation>
</comment>
<dbReference type="AlphaFoldDB" id="A0AAV7IDY6"/>
<comment type="similarity">
    <text evidence="3">Belongs to the CTAG/PCC1 family.</text>
</comment>
<evidence type="ECO:0000256" key="1">
    <source>
        <dbReference type="ARBA" id="ARBA00004123"/>
    </source>
</evidence>
<evidence type="ECO:0000256" key="8">
    <source>
        <dbReference type="ARBA" id="ARBA00076355"/>
    </source>
</evidence>
<reference evidence="9 10" key="1">
    <citation type="journal article" date="2021" name="J. Hered.">
        <title>A chromosome-level genome assembly of the parasitoid wasp, Cotesia glomerata (Hymenoptera: Braconidae).</title>
        <authorList>
            <person name="Pinto B.J."/>
            <person name="Weis J.J."/>
            <person name="Gamble T."/>
            <person name="Ode P.J."/>
            <person name="Paul R."/>
            <person name="Zaspel J.M."/>
        </authorList>
    </citation>
    <scope>NUCLEOTIDE SEQUENCE [LARGE SCALE GENOMIC DNA]</scope>
    <source>
        <strain evidence="9">CgM1</strain>
    </source>
</reference>
<name>A0AAV7IDY6_COTGL</name>
<dbReference type="InterPro" id="IPR015419">
    <property type="entry name" value="CTAG/Pcc1"/>
</dbReference>
<keyword evidence="6" id="KW-0539">Nucleus</keyword>